<feature type="compositionally biased region" description="Acidic residues" evidence="1">
    <location>
        <begin position="10"/>
        <end position="20"/>
    </location>
</feature>
<sequence>MDVQHFSTFDWDDGVDDYTPEDLLPPLDGPQETDDCESEVASDRYSYGGLMKMGRSERSGGRPRKKPVLMLDDSERRDALRELDMVAVQDFGEAIPMERPVRVQGLTPAEAVDSASLDTPVPEAPAPQAPEPAAYMPAAPMDAPAPSSPAPRFGALGGEGSAIGRDPFSDAAFEDEGEDEGEQGLDEAAYGSLFGKPAPSAQPAPMPAAQRAPAPAPEPVAARPAPMPEPAPVPLAPAPVAAEPAPEPVFAPQVEAEPAPVRSASGHALRARMQAEEVSAPENESLLARIGRFFAWLGSLLRR</sequence>
<evidence type="ECO:0000256" key="1">
    <source>
        <dbReference type="SAM" id="MobiDB-lite"/>
    </source>
</evidence>
<proteinExistence type="predicted"/>
<evidence type="ECO:0000313" key="3">
    <source>
        <dbReference type="Proteomes" id="UP001162802"/>
    </source>
</evidence>
<feature type="region of interest" description="Disordered" evidence="1">
    <location>
        <begin position="1"/>
        <end position="73"/>
    </location>
</feature>
<feature type="region of interest" description="Disordered" evidence="1">
    <location>
        <begin position="108"/>
        <end position="268"/>
    </location>
</feature>
<organism evidence="2 3">
    <name type="scientific">Novosphingobium mangrovi</name>
    <name type="common">ex Hu et al. 2023</name>
    <dbReference type="NCBI Taxonomy" id="2930094"/>
    <lineage>
        <taxon>Bacteria</taxon>
        <taxon>Pseudomonadati</taxon>
        <taxon>Pseudomonadota</taxon>
        <taxon>Alphaproteobacteria</taxon>
        <taxon>Sphingomonadales</taxon>
        <taxon>Sphingomonadaceae</taxon>
        <taxon>Novosphingobium</taxon>
    </lineage>
</organism>
<feature type="compositionally biased region" description="Low complexity" evidence="1">
    <location>
        <begin position="238"/>
        <end position="261"/>
    </location>
</feature>
<feature type="compositionally biased region" description="Low complexity" evidence="1">
    <location>
        <begin position="207"/>
        <end position="224"/>
    </location>
</feature>
<gene>
    <name evidence="2" type="ORF">MTR65_18630</name>
</gene>
<feature type="compositionally biased region" description="Acidic residues" evidence="1">
    <location>
        <begin position="172"/>
        <end position="185"/>
    </location>
</feature>
<dbReference type="EMBL" id="JALHAT010000056">
    <property type="protein sequence ID" value="MCJ1962707.1"/>
    <property type="molecule type" value="Genomic_DNA"/>
</dbReference>
<evidence type="ECO:0000313" key="2">
    <source>
        <dbReference type="EMBL" id="MCJ1962707.1"/>
    </source>
</evidence>
<dbReference type="RefSeq" id="WP_243802848.1">
    <property type="nucleotide sequence ID" value="NZ_JALHAT010000056.1"/>
</dbReference>
<name>A0ABT0AHP4_9SPHN</name>
<protein>
    <submittedName>
        <fullName evidence="2">Uncharacterized protein</fullName>
    </submittedName>
</protein>
<accession>A0ABT0AHP4</accession>
<feature type="compositionally biased region" description="Low complexity" evidence="1">
    <location>
        <begin position="131"/>
        <end position="145"/>
    </location>
</feature>
<reference evidence="2" key="1">
    <citation type="submission" date="2022-03" db="EMBL/GenBank/DDBJ databases">
        <title>Identification of a novel bacterium isolated from mangrove sediments.</title>
        <authorList>
            <person name="Pan X."/>
        </authorList>
    </citation>
    <scope>NUCLEOTIDE SEQUENCE</scope>
    <source>
        <strain evidence="2">B2637</strain>
    </source>
</reference>
<keyword evidence="3" id="KW-1185">Reference proteome</keyword>
<comment type="caution">
    <text evidence="2">The sequence shown here is derived from an EMBL/GenBank/DDBJ whole genome shotgun (WGS) entry which is preliminary data.</text>
</comment>
<feature type="compositionally biased region" description="Pro residues" evidence="1">
    <location>
        <begin position="225"/>
        <end position="237"/>
    </location>
</feature>
<feature type="compositionally biased region" description="Acidic residues" evidence="1">
    <location>
        <begin position="31"/>
        <end position="40"/>
    </location>
</feature>
<dbReference type="Proteomes" id="UP001162802">
    <property type="component" value="Unassembled WGS sequence"/>
</dbReference>